<dbReference type="Proteomes" id="UP000193944">
    <property type="component" value="Unassembled WGS sequence"/>
</dbReference>
<dbReference type="EMBL" id="MCFG01000149">
    <property type="protein sequence ID" value="ORX80311.1"/>
    <property type="molecule type" value="Genomic_DNA"/>
</dbReference>
<reference evidence="2 3" key="2">
    <citation type="submission" date="2016-08" db="EMBL/GenBank/DDBJ databases">
        <title>Pervasive Adenine N6-methylation of Active Genes in Fungi.</title>
        <authorList>
            <consortium name="DOE Joint Genome Institute"/>
            <person name="Mondo S.J."/>
            <person name="Dannebaum R.O."/>
            <person name="Kuo R.C."/>
            <person name="Labutti K."/>
            <person name="Haridas S."/>
            <person name="Kuo A."/>
            <person name="Salamov A."/>
            <person name="Ahrendt S.R."/>
            <person name="Lipzen A."/>
            <person name="Sullivan W."/>
            <person name="Andreopoulos W.B."/>
            <person name="Clum A."/>
            <person name="Lindquist E."/>
            <person name="Daum C."/>
            <person name="Ramamoorthy G.K."/>
            <person name="Gryganskyi A."/>
            <person name="Culley D."/>
            <person name="Magnuson J.K."/>
            <person name="James T.Y."/>
            <person name="O'Malley M.A."/>
            <person name="Stajich J.E."/>
            <person name="Spatafora J.W."/>
            <person name="Visel A."/>
            <person name="Grigoriev I.V."/>
        </authorList>
    </citation>
    <scope>NUCLEOTIDE SEQUENCE [LARGE SCALE GENOMIC DNA]</scope>
    <source>
        <strain evidence="2 3">S4</strain>
    </source>
</reference>
<name>A0A1Y1X3C8_9FUNG</name>
<feature type="compositionally biased region" description="Low complexity" evidence="1">
    <location>
        <begin position="159"/>
        <end position="169"/>
    </location>
</feature>
<feature type="compositionally biased region" description="Low complexity" evidence="1">
    <location>
        <begin position="187"/>
        <end position="198"/>
    </location>
</feature>
<reference evidence="2 3" key="1">
    <citation type="submission" date="2016-08" db="EMBL/GenBank/DDBJ databases">
        <title>A Parts List for Fungal Cellulosomes Revealed by Comparative Genomics.</title>
        <authorList>
            <consortium name="DOE Joint Genome Institute"/>
            <person name="Haitjema C.H."/>
            <person name="Gilmore S.P."/>
            <person name="Henske J.K."/>
            <person name="Solomon K.V."/>
            <person name="De Groot R."/>
            <person name="Kuo A."/>
            <person name="Mondo S.J."/>
            <person name="Salamov A.A."/>
            <person name="Labutti K."/>
            <person name="Zhao Z."/>
            <person name="Chiniquy J."/>
            <person name="Barry K."/>
            <person name="Brewer H.M."/>
            <person name="Purvine S.O."/>
            <person name="Wright A.T."/>
            <person name="Boxma B."/>
            <person name="Van Alen T."/>
            <person name="Hackstein J.H."/>
            <person name="Baker S.E."/>
            <person name="Grigoriev I.V."/>
            <person name="O'Malley M.A."/>
        </authorList>
    </citation>
    <scope>NUCLEOTIDE SEQUENCE [LARGE SCALE GENOMIC DNA]</scope>
    <source>
        <strain evidence="2 3">S4</strain>
    </source>
</reference>
<feature type="region of interest" description="Disordered" evidence="1">
    <location>
        <begin position="146"/>
        <end position="200"/>
    </location>
</feature>
<proteinExistence type="predicted"/>
<sequence length="369" mass="40915">MKSNPSNTIELKCILENIFVFLKKYWLCSIPFIIVKNSLTNALSCYKTPICKNYNVEQPLMKYILTNKNQESSNTPTYSTTESKSNSISKAVSGVNSYNHADQNQIGKTDSRTEIVEQIQFSSGKSQTETVGGSVVNIDGTTITVNVSNSTQHEEVDTSKSTTKTYSTTDGTQDGTVKCNGSSDAKTTGSSTSESTTDSKVDSISIAKLTGDNIISNSIARTNGESTTNTYVKTKDIGFIINNENTNQAITEVNWTDMYEQSKTNTTSVKVSETFTAKVGSSCDFYMSYNAIIINSIYQCKKKNPSNNIDKYNYVLVRVAMQDHIFFFCSSLLDIQLILCSLRNYTRDNNNISKISAHFWTTSLRDIPI</sequence>
<dbReference type="AlphaFoldDB" id="A0A1Y1X3C8"/>
<comment type="caution">
    <text evidence="2">The sequence shown here is derived from an EMBL/GenBank/DDBJ whole genome shotgun (WGS) entry which is preliminary data.</text>
</comment>
<accession>A0A1Y1X3C8</accession>
<evidence type="ECO:0000313" key="3">
    <source>
        <dbReference type="Proteomes" id="UP000193944"/>
    </source>
</evidence>
<evidence type="ECO:0000256" key="1">
    <source>
        <dbReference type="SAM" id="MobiDB-lite"/>
    </source>
</evidence>
<gene>
    <name evidence="2" type="ORF">BCR32DRAFT_280654</name>
</gene>
<keyword evidence="3" id="KW-1185">Reference proteome</keyword>
<protein>
    <submittedName>
        <fullName evidence="2">Uncharacterized protein</fullName>
    </submittedName>
</protein>
<feature type="compositionally biased region" description="Polar residues" evidence="1">
    <location>
        <begin position="170"/>
        <end position="186"/>
    </location>
</feature>
<organism evidence="2 3">
    <name type="scientific">Anaeromyces robustus</name>
    <dbReference type="NCBI Taxonomy" id="1754192"/>
    <lineage>
        <taxon>Eukaryota</taxon>
        <taxon>Fungi</taxon>
        <taxon>Fungi incertae sedis</taxon>
        <taxon>Chytridiomycota</taxon>
        <taxon>Chytridiomycota incertae sedis</taxon>
        <taxon>Neocallimastigomycetes</taxon>
        <taxon>Neocallimastigales</taxon>
        <taxon>Neocallimastigaceae</taxon>
        <taxon>Anaeromyces</taxon>
    </lineage>
</organism>
<evidence type="ECO:0000313" key="2">
    <source>
        <dbReference type="EMBL" id="ORX80311.1"/>
    </source>
</evidence>